<evidence type="ECO:0000256" key="1">
    <source>
        <dbReference type="ARBA" id="ARBA00001946"/>
    </source>
</evidence>
<evidence type="ECO:0000259" key="4">
    <source>
        <dbReference type="SMART" id="SM00990"/>
    </source>
</evidence>
<keyword evidence="2" id="KW-0540">Nuclease</keyword>
<keyword evidence="3" id="KW-0378">Hydrolase</keyword>
<accession>I8TQK1</accession>
<sequence length="147" mass="16345">MSDCNPWVTTKDIINFTGKMSEHDIQNLIRIGISENNLGTCFRANVGQAYTGDKIIKNPDRSIKIINPRPFNTGLPKGFSDLLVITPIVITPEMVGQQFARTGFLEIKTLTGRPTKDQLNFIDQMQRLGARAGVARSLEDAINILRS</sequence>
<dbReference type="EMBL" id="CP010978">
    <property type="protein sequence ID" value="AJQ26897.1"/>
    <property type="molecule type" value="Genomic_DNA"/>
</dbReference>
<dbReference type="KEGG" id="pft:JBW_01547"/>
<dbReference type="GO" id="GO:0004518">
    <property type="term" value="F:nuclease activity"/>
    <property type="evidence" value="ECO:0007669"/>
    <property type="project" value="UniProtKB-KW"/>
</dbReference>
<reference evidence="5 6" key="1">
    <citation type="journal article" date="2015" name="Genome Announc.">
        <title>Complete Genome Sequence of Pelosinus fermentans JBW45, a Member of a Remarkably Competitive Group of Negativicutes in the Firmicutes Phylum.</title>
        <authorList>
            <person name="De Leon K.B."/>
            <person name="Utturkar S.M."/>
            <person name="Camilleri L.B."/>
            <person name="Elias D.A."/>
            <person name="Arkin A.P."/>
            <person name="Fields M.W."/>
            <person name="Brown S.D."/>
            <person name="Wall J.D."/>
        </authorList>
    </citation>
    <scope>NUCLEOTIDE SEQUENCE [LARGE SCALE GENOMIC DNA]</scope>
    <source>
        <strain evidence="5 6">JBW45</strain>
    </source>
</reference>
<organism evidence="5 6">
    <name type="scientific">Pelosinus fermentans JBW45</name>
    <dbReference type="NCBI Taxonomy" id="1192197"/>
    <lineage>
        <taxon>Bacteria</taxon>
        <taxon>Bacillati</taxon>
        <taxon>Bacillota</taxon>
        <taxon>Negativicutes</taxon>
        <taxon>Selenomonadales</taxon>
        <taxon>Sporomusaceae</taxon>
        <taxon>Pelosinus</taxon>
    </lineage>
</organism>
<dbReference type="Proteomes" id="UP000005361">
    <property type="component" value="Chromosome"/>
</dbReference>
<evidence type="ECO:0000256" key="2">
    <source>
        <dbReference type="ARBA" id="ARBA00022722"/>
    </source>
</evidence>
<proteinExistence type="predicted"/>
<dbReference type="AlphaFoldDB" id="I8TQK1"/>
<evidence type="ECO:0000313" key="5">
    <source>
        <dbReference type="EMBL" id="AJQ26897.1"/>
    </source>
</evidence>
<dbReference type="HOGENOM" id="CLU_148000_0_0_9"/>
<dbReference type="STRING" id="1192197.JBW_01547"/>
<feature type="domain" description="VRR-NUC" evidence="4">
    <location>
        <begin position="20"/>
        <end position="139"/>
    </location>
</feature>
<comment type="cofactor">
    <cofactor evidence="1">
        <name>Mg(2+)</name>
        <dbReference type="ChEBI" id="CHEBI:18420"/>
    </cofactor>
</comment>
<protein>
    <submittedName>
        <fullName evidence="5">VRR-NUC domain-containing protein</fullName>
    </submittedName>
</protein>
<dbReference type="InterPro" id="IPR011856">
    <property type="entry name" value="tRNA_endonuc-like_dom_sf"/>
</dbReference>
<dbReference type="RefSeq" id="WP_007959673.1">
    <property type="nucleotide sequence ID" value="NZ_CP010978.1"/>
</dbReference>
<gene>
    <name evidence="5" type="ORF">JBW_01547</name>
</gene>
<evidence type="ECO:0000256" key="3">
    <source>
        <dbReference type="ARBA" id="ARBA00022801"/>
    </source>
</evidence>
<dbReference type="SMART" id="SM00990">
    <property type="entry name" value="VRR_NUC"/>
    <property type="match status" value="1"/>
</dbReference>
<reference evidence="6" key="2">
    <citation type="submission" date="2015-02" db="EMBL/GenBank/DDBJ databases">
        <title>Complete Genome Sequence of Pelosinus fermentans JBW45.</title>
        <authorList>
            <person name="De Leon K.B."/>
            <person name="Utturkar S.M."/>
            <person name="Camilleri L.B."/>
            <person name="Arkin A.P."/>
            <person name="Fields M.W."/>
            <person name="Brown S.D."/>
            <person name="Wall J.D."/>
        </authorList>
    </citation>
    <scope>NUCLEOTIDE SEQUENCE [LARGE SCALE GENOMIC DNA]</scope>
    <source>
        <strain evidence="6">JBW45</strain>
    </source>
</reference>
<name>I8TQK1_9FIRM</name>
<dbReference type="Gene3D" id="3.40.1350.10">
    <property type="match status" value="1"/>
</dbReference>
<dbReference type="InterPro" id="IPR014883">
    <property type="entry name" value="VRR_NUC"/>
</dbReference>
<dbReference type="GO" id="GO:0016788">
    <property type="term" value="F:hydrolase activity, acting on ester bonds"/>
    <property type="evidence" value="ECO:0007669"/>
    <property type="project" value="InterPro"/>
</dbReference>
<dbReference type="GO" id="GO:0003676">
    <property type="term" value="F:nucleic acid binding"/>
    <property type="evidence" value="ECO:0007669"/>
    <property type="project" value="InterPro"/>
</dbReference>
<evidence type="ECO:0000313" key="6">
    <source>
        <dbReference type="Proteomes" id="UP000005361"/>
    </source>
</evidence>